<dbReference type="PANTHER" id="PTHR31286">
    <property type="entry name" value="GLYCINE-RICH CELL WALL STRUCTURAL PROTEIN 1.8-LIKE"/>
    <property type="match status" value="1"/>
</dbReference>
<evidence type="ECO:0000313" key="1">
    <source>
        <dbReference type="EMBL" id="KAK3218880.1"/>
    </source>
</evidence>
<accession>A0AAE0AJP0</accession>
<dbReference type="EMBL" id="JANJYJ010000004">
    <property type="protein sequence ID" value="KAK3218880.1"/>
    <property type="molecule type" value="Genomic_DNA"/>
</dbReference>
<evidence type="ECO:0000313" key="2">
    <source>
        <dbReference type="Proteomes" id="UP001281410"/>
    </source>
</evidence>
<comment type="caution">
    <text evidence="1">The sequence shown here is derived from an EMBL/GenBank/DDBJ whole genome shotgun (WGS) entry which is preliminary data.</text>
</comment>
<dbReference type="PANTHER" id="PTHR31286:SF60">
    <property type="entry name" value="PROTEIN, PUTATIVE-RELATED"/>
    <property type="match status" value="1"/>
</dbReference>
<gene>
    <name evidence="1" type="ORF">Dsin_012850</name>
</gene>
<sequence>MDPMCMNAVLFLSSPLPVPSLVSMSSSLAGHVGLSTVSEVTSSYWVVPLTYGGVCSLVGEPIPPKLEREGGCLSDCSGFGFASHSESRAYSLRWFSSSEARYTYLQPWVSDFNPSLQKSTNAQIGVPLALDTATSDGDFGHYARVLVEVDVSSVDVSSVLPTSMLLERDEFHSSFTAVEYENFLAFCSICSSIGHLPSSYRWNKSSKGWCMIRGLLFRAFRRSIKFALWSLPFYLGHLRVKIQSSGPLSESQAELHLIADSSWFSHMEKVELDVADVARISLRVERQLAFLKSGYRAPPTISDD</sequence>
<proteinExistence type="predicted"/>
<dbReference type="AlphaFoldDB" id="A0AAE0AJP0"/>
<organism evidence="1 2">
    <name type="scientific">Dipteronia sinensis</name>
    <dbReference type="NCBI Taxonomy" id="43782"/>
    <lineage>
        <taxon>Eukaryota</taxon>
        <taxon>Viridiplantae</taxon>
        <taxon>Streptophyta</taxon>
        <taxon>Embryophyta</taxon>
        <taxon>Tracheophyta</taxon>
        <taxon>Spermatophyta</taxon>
        <taxon>Magnoliopsida</taxon>
        <taxon>eudicotyledons</taxon>
        <taxon>Gunneridae</taxon>
        <taxon>Pentapetalae</taxon>
        <taxon>rosids</taxon>
        <taxon>malvids</taxon>
        <taxon>Sapindales</taxon>
        <taxon>Sapindaceae</taxon>
        <taxon>Hippocastanoideae</taxon>
        <taxon>Acereae</taxon>
        <taxon>Dipteronia</taxon>
    </lineage>
</organism>
<protein>
    <submittedName>
        <fullName evidence="1">Uncharacterized protein</fullName>
    </submittedName>
</protein>
<name>A0AAE0AJP0_9ROSI</name>
<reference evidence="1" key="1">
    <citation type="journal article" date="2023" name="Plant J.">
        <title>Genome sequences and population genomics provide insights into the demographic history, inbreeding, and mutation load of two 'living fossil' tree species of Dipteronia.</title>
        <authorList>
            <person name="Feng Y."/>
            <person name="Comes H.P."/>
            <person name="Chen J."/>
            <person name="Zhu S."/>
            <person name="Lu R."/>
            <person name="Zhang X."/>
            <person name="Li P."/>
            <person name="Qiu J."/>
            <person name="Olsen K.M."/>
            <person name="Qiu Y."/>
        </authorList>
    </citation>
    <scope>NUCLEOTIDE SEQUENCE</scope>
    <source>
        <strain evidence="1">NBL</strain>
    </source>
</reference>
<keyword evidence="2" id="KW-1185">Reference proteome</keyword>
<dbReference type="Proteomes" id="UP001281410">
    <property type="component" value="Unassembled WGS sequence"/>
</dbReference>
<dbReference type="InterPro" id="IPR040256">
    <property type="entry name" value="At4g02000-like"/>
</dbReference>